<sequence>MDSLTNIYGGQDLYRIDQSSEESSSKDPERSESKLACPHGGHHHENHGDQEQGDQEHGGHKTRRFVRIKSLEPTDTGGRLVHRPLATKSVAFKSPSAHQVAAKPFSRLLLDGDEMDEEAGNRFHPFSDVVRRHSSLFTDESVSELGSPGPVSSGYRELPAPTKERNFIQRIFHRWFTFKSSVGEVDPAEDYLTGFRTLPIPSLGVGRMSRQLIWSLMFGHNAGFATRLLNLPPGTIWEQMRLLLPILNEMACTMAYSVCWTLTFNQVRQEYADSHPNGPVWPGTFAAERARLRTGTTPIGTTPIGTTPIGTTPIGTTPIGTTPIGNVASARALVVGIWPLGSLNDQYWWGEVPTVLWALVGALSAWMLLVDMACLFRLVPFRDLVFSSVCHMAKEVWFLFAVLNSVTYSRVTLKKDIEQATVNLRIRTQVPFPPVIPGASWIQLLWRWLPSLLIIFKMVKNFSLISSVLLCRKYKRYNVPHPKYESFPGYPEILIHCDPTDLQDLPDATVRPTTARPTTARPTTARPTTARPTTADAVPTSSQDSLLKTSCLTEDAIFTRNANGSNDGSSVMPSPPLTAAADEGGGDDESGAADEGGDVNDESGVAEEAGNHDGAGAAEEAGNHDGAGAADEGGAADEDENGGEKEGEESGTKSKFGEPNSNKLSRDKATVQVASGRADEEGYIPVSSLLLYNLSVNFTGPVSLHSRVLEGKDLIKSLRLLDLIMTRQYTNIRLKALVALFLFFLYPAWTTAAAFSVSLSMMGIYWLVSHAMRLLTLRTLEVQDLLPKLISHYNQYTFTPNDRLFLSLSHVDENFRKHGLFSAPGRT</sequence>
<gene>
    <name evidence="3" type="ORF">GNI_022360</name>
</gene>
<feature type="compositionally biased region" description="Basic and acidic residues" evidence="1">
    <location>
        <begin position="46"/>
        <end position="59"/>
    </location>
</feature>
<feature type="compositionally biased region" description="Low complexity" evidence="1">
    <location>
        <begin position="506"/>
        <end position="540"/>
    </location>
</feature>
<dbReference type="RefSeq" id="XP_011134320.1">
    <property type="nucleotide sequence ID" value="XM_011136018.1"/>
</dbReference>
<dbReference type="AlphaFoldDB" id="A0A023BBM3"/>
<dbReference type="Proteomes" id="UP000019763">
    <property type="component" value="Unassembled WGS sequence"/>
</dbReference>
<keyword evidence="4" id="KW-1185">Reference proteome</keyword>
<name>A0A023BBM3_GRENI</name>
<organism evidence="3 4">
    <name type="scientific">Gregarina niphandrodes</name>
    <name type="common">Septate eugregarine</name>
    <dbReference type="NCBI Taxonomy" id="110365"/>
    <lineage>
        <taxon>Eukaryota</taxon>
        <taxon>Sar</taxon>
        <taxon>Alveolata</taxon>
        <taxon>Apicomplexa</taxon>
        <taxon>Conoidasida</taxon>
        <taxon>Gregarinasina</taxon>
        <taxon>Eugregarinorida</taxon>
        <taxon>Gregarinidae</taxon>
        <taxon>Gregarina</taxon>
    </lineage>
</organism>
<accession>A0A023BBM3</accession>
<feature type="region of interest" description="Disordered" evidence="1">
    <location>
        <begin position="561"/>
        <end position="669"/>
    </location>
</feature>
<proteinExistence type="predicted"/>
<feature type="compositionally biased region" description="Polar residues" evidence="1">
    <location>
        <begin position="561"/>
        <end position="572"/>
    </location>
</feature>
<feature type="compositionally biased region" description="Low complexity" evidence="1">
    <location>
        <begin position="606"/>
        <end position="633"/>
    </location>
</feature>
<feature type="compositionally biased region" description="Acidic residues" evidence="1">
    <location>
        <begin position="584"/>
        <end position="605"/>
    </location>
</feature>
<keyword evidence="2" id="KW-1133">Transmembrane helix</keyword>
<evidence type="ECO:0000256" key="1">
    <source>
        <dbReference type="SAM" id="MobiDB-lite"/>
    </source>
</evidence>
<dbReference type="EMBL" id="AFNH02000165">
    <property type="protein sequence ID" value="EZG80163.1"/>
    <property type="molecule type" value="Genomic_DNA"/>
</dbReference>
<keyword evidence="2 3" id="KW-0812">Transmembrane</keyword>
<comment type="caution">
    <text evidence="3">The sequence shown here is derived from an EMBL/GenBank/DDBJ whole genome shotgun (WGS) entry which is preliminary data.</text>
</comment>
<dbReference type="VEuPathDB" id="CryptoDB:GNI_022360"/>
<protein>
    <submittedName>
        <fullName evidence="3">Transmembrane protein</fullName>
    </submittedName>
</protein>
<reference evidence="3" key="1">
    <citation type="submission" date="2013-12" db="EMBL/GenBank/DDBJ databases">
        <authorList>
            <person name="Omoto C.K."/>
            <person name="Sibley D."/>
            <person name="Venepally P."/>
            <person name="Hadjithomas M."/>
            <person name="Karamycheva S."/>
            <person name="Brunk B."/>
            <person name="Roos D."/>
            <person name="Caler E."/>
            <person name="Lorenzi H."/>
        </authorList>
    </citation>
    <scope>NUCLEOTIDE SEQUENCE</scope>
</reference>
<evidence type="ECO:0000313" key="4">
    <source>
        <dbReference type="Proteomes" id="UP000019763"/>
    </source>
</evidence>
<feature type="compositionally biased region" description="Basic and acidic residues" evidence="1">
    <location>
        <begin position="642"/>
        <end position="656"/>
    </location>
</feature>
<keyword evidence="2" id="KW-0472">Membrane</keyword>
<feature type="compositionally biased region" description="Basic and acidic residues" evidence="1">
    <location>
        <begin position="23"/>
        <end position="33"/>
    </location>
</feature>
<evidence type="ECO:0000256" key="2">
    <source>
        <dbReference type="SAM" id="Phobius"/>
    </source>
</evidence>
<feature type="transmembrane region" description="Helical" evidence="2">
    <location>
        <begin position="737"/>
        <end position="768"/>
    </location>
</feature>
<dbReference type="GeneID" id="22911048"/>
<feature type="region of interest" description="Disordered" evidence="1">
    <location>
        <begin position="505"/>
        <end position="546"/>
    </location>
</feature>
<evidence type="ECO:0000313" key="3">
    <source>
        <dbReference type="EMBL" id="EZG80163.1"/>
    </source>
</evidence>
<feature type="region of interest" description="Disordered" evidence="1">
    <location>
        <begin position="1"/>
        <end position="82"/>
    </location>
</feature>